<evidence type="ECO:0000256" key="3">
    <source>
        <dbReference type="ARBA" id="ARBA00022746"/>
    </source>
</evidence>
<evidence type="ECO:0000256" key="4">
    <source>
        <dbReference type="ARBA" id="ARBA00023002"/>
    </source>
</evidence>
<dbReference type="AlphaFoldDB" id="A0A5C0VK80"/>
<comment type="similarity">
    <text evidence="2 5">Belongs to the carotenoid/retinoid oxidoreductase family.</text>
</comment>
<dbReference type="Pfam" id="PF01593">
    <property type="entry name" value="Amino_oxidase"/>
    <property type="match status" value="1"/>
</dbReference>
<accession>A0A5C0VK80</accession>
<evidence type="ECO:0000256" key="5">
    <source>
        <dbReference type="RuleBase" id="RU362075"/>
    </source>
</evidence>
<comment type="pathway">
    <text evidence="1 5">Carotenoid biosynthesis.</text>
</comment>
<dbReference type="GO" id="GO:0016117">
    <property type="term" value="P:carotenoid biosynthetic process"/>
    <property type="evidence" value="ECO:0007669"/>
    <property type="project" value="UniProtKB-KW"/>
</dbReference>
<dbReference type="InterPro" id="IPR002937">
    <property type="entry name" value="Amino_oxidase"/>
</dbReference>
<dbReference type="NCBIfam" id="TIGR02734">
    <property type="entry name" value="crtI_fam"/>
    <property type="match status" value="1"/>
</dbReference>
<dbReference type="PANTHER" id="PTHR43734:SF1">
    <property type="entry name" value="PHYTOENE DESATURASE"/>
    <property type="match status" value="1"/>
</dbReference>
<keyword evidence="4 5" id="KW-0560">Oxidoreductase</keyword>
<evidence type="ECO:0000256" key="2">
    <source>
        <dbReference type="ARBA" id="ARBA00006046"/>
    </source>
</evidence>
<evidence type="ECO:0000313" key="7">
    <source>
        <dbReference type="EMBL" id="QEK52091.1"/>
    </source>
</evidence>
<evidence type="ECO:0000256" key="1">
    <source>
        <dbReference type="ARBA" id="ARBA00004829"/>
    </source>
</evidence>
<dbReference type="GO" id="GO:0016491">
    <property type="term" value="F:oxidoreductase activity"/>
    <property type="evidence" value="ECO:0007669"/>
    <property type="project" value="UniProtKB-KW"/>
</dbReference>
<dbReference type="PANTHER" id="PTHR43734">
    <property type="entry name" value="PHYTOENE DESATURASE"/>
    <property type="match status" value="1"/>
</dbReference>
<protein>
    <submittedName>
        <fullName evidence="7">Phytoene desaturase</fullName>
    </submittedName>
</protein>
<proteinExistence type="inferred from homology"/>
<name>A0A5C0VK80_9SPHI</name>
<keyword evidence="8" id="KW-1185">Reference proteome</keyword>
<feature type="domain" description="Amine oxidase" evidence="6">
    <location>
        <begin position="14"/>
        <end position="485"/>
    </location>
</feature>
<dbReference type="PRINTS" id="PR00419">
    <property type="entry name" value="ADXRDTASE"/>
</dbReference>
<dbReference type="EMBL" id="CP043329">
    <property type="protein sequence ID" value="QEK52091.1"/>
    <property type="molecule type" value="Genomic_DNA"/>
</dbReference>
<dbReference type="SUPFAM" id="SSF51905">
    <property type="entry name" value="FAD/NAD(P)-binding domain"/>
    <property type="match status" value="1"/>
</dbReference>
<organism evidence="7 8">
    <name type="scientific">Pedobacter aquae</name>
    <dbReference type="NCBI Taxonomy" id="2605747"/>
    <lineage>
        <taxon>Bacteria</taxon>
        <taxon>Pseudomonadati</taxon>
        <taxon>Bacteroidota</taxon>
        <taxon>Sphingobacteriia</taxon>
        <taxon>Sphingobacteriales</taxon>
        <taxon>Sphingobacteriaceae</taxon>
        <taxon>Pedobacter</taxon>
    </lineage>
</organism>
<gene>
    <name evidence="7" type="primary">crtI</name>
    <name evidence="7" type="ORF">FYC62_10810</name>
</gene>
<dbReference type="InterPro" id="IPR014105">
    <property type="entry name" value="Carotenoid/retinoid_OxRdtase"/>
</dbReference>
<dbReference type="RefSeq" id="WP_149074941.1">
    <property type="nucleotide sequence ID" value="NZ_CP043329.1"/>
</dbReference>
<reference evidence="7 8" key="1">
    <citation type="submission" date="2019-08" db="EMBL/GenBank/DDBJ databases">
        <title>Pedobacter sp. nov., isolated from Han river, South Korea.</title>
        <authorList>
            <person name="Lee D.-H."/>
            <person name="Kim Y.-S."/>
            <person name="Hwang E.-M."/>
            <person name="Le Tran T.C."/>
            <person name="Cha C.-J."/>
        </authorList>
    </citation>
    <scope>NUCLEOTIDE SEQUENCE [LARGE SCALE GENOMIC DNA]</scope>
    <source>
        <strain evidence="7 8">CJ43</strain>
    </source>
</reference>
<keyword evidence="3 5" id="KW-0125">Carotenoid biosynthesis</keyword>
<dbReference type="InterPro" id="IPR036188">
    <property type="entry name" value="FAD/NAD-bd_sf"/>
</dbReference>
<evidence type="ECO:0000313" key="8">
    <source>
        <dbReference type="Proteomes" id="UP000323653"/>
    </source>
</evidence>
<dbReference type="KEGG" id="pej:FYC62_10810"/>
<sequence>MGTQSKIAVIGAGFSGLAAATVLAKKGYQVTLIEKNDQTGGRARIWQTEGFTFDMGPSWYWMPDIFENYFNLFGKSVKDYYQLIQLDPGYRIYFGEDEIMNIPANMQELEALFEKYEPGSSIGLRKFMEQAAYKYKTAMSDYVFRPSHSITEFIDLRMMLESLRIHMLKPMSSHVRKYFKNPKLIQLLEFPVLFLGATAQKIPAMYSLMNYADLAMGTWYPMGGMNQIVKAMTKLAEEQGVEILLNTEVEKIAVDKNKATTLVTNKGNIEADFVISGADYEHTDQQLLEPKNRNYTAEYWDKRTMSPSSLLFYIGLDKKLEGIKHHNLFFDEDLDQHAKEIYTTPKWPTKPLFYACCPSQTDDTVAPEGKENLFFLIPLAPGLEDSDELREKYYNIIMDRFENITKQKVRGHEIIKRSYAMEDFKKDYHSYKGNAYGLANTLAQTAFFKPAMRAKKVTNLLFTGQLTVPGPGVPPSLISGQVAASEADKYFKGI</sequence>
<evidence type="ECO:0000259" key="6">
    <source>
        <dbReference type="Pfam" id="PF01593"/>
    </source>
</evidence>
<dbReference type="Gene3D" id="3.50.50.60">
    <property type="entry name" value="FAD/NAD(P)-binding domain"/>
    <property type="match status" value="2"/>
</dbReference>
<dbReference type="Proteomes" id="UP000323653">
    <property type="component" value="Chromosome"/>
</dbReference>